<name>A0A2T2NC22_CORCC</name>
<reference evidence="2 3" key="1">
    <citation type="journal article" date="2018" name="Front. Microbiol.">
        <title>Genome-Wide Analysis of Corynespora cassiicola Leaf Fall Disease Putative Effectors.</title>
        <authorList>
            <person name="Lopez D."/>
            <person name="Ribeiro S."/>
            <person name="Label P."/>
            <person name="Fumanal B."/>
            <person name="Venisse J.S."/>
            <person name="Kohler A."/>
            <person name="de Oliveira R.R."/>
            <person name="Labutti K."/>
            <person name="Lipzen A."/>
            <person name="Lail K."/>
            <person name="Bauer D."/>
            <person name="Ohm R.A."/>
            <person name="Barry K.W."/>
            <person name="Spatafora J."/>
            <person name="Grigoriev I.V."/>
            <person name="Martin F.M."/>
            <person name="Pujade-Renaud V."/>
        </authorList>
    </citation>
    <scope>NUCLEOTIDE SEQUENCE [LARGE SCALE GENOMIC DNA]</scope>
    <source>
        <strain evidence="2 3">Philippines</strain>
    </source>
</reference>
<dbReference type="Proteomes" id="UP000240883">
    <property type="component" value="Unassembled WGS sequence"/>
</dbReference>
<organism evidence="2 3">
    <name type="scientific">Corynespora cassiicola Philippines</name>
    <dbReference type="NCBI Taxonomy" id="1448308"/>
    <lineage>
        <taxon>Eukaryota</taxon>
        <taxon>Fungi</taxon>
        <taxon>Dikarya</taxon>
        <taxon>Ascomycota</taxon>
        <taxon>Pezizomycotina</taxon>
        <taxon>Dothideomycetes</taxon>
        <taxon>Pleosporomycetidae</taxon>
        <taxon>Pleosporales</taxon>
        <taxon>Corynesporascaceae</taxon>
        <taxon>Corynespora</taxon>
    </lineage>
</organism>
<evidence type="ECO:0000313" key="2">
    <source>
        <dbReference type="EMBL" id="PSN62995.1"/>
    </source>
</evidence>
<protein>
    <submittedName>
        <fullName evidence="2">Uncharacterized protein</fullName>
    </submittedName>
</protein>
<feature type="region of interest" description="Disordered" evidence="1">
    <location>
        <begin position="183"/>
        <end position="208"/>
    </location>
</feature>
<dbReference type="EMBL" id="KZ678140">
    <property type="protein sequence ID" value="PSN62995.1"/>
    <property type="molecule type" value="Genomic_DNA"/>
</dbReference>
<accession>A0A2T2NC22</accession>
<evidence type="ECO:0000256" key="1">
    <source>
        <dbReference type="SAM" id="MobiDB-lite"/>
    </source>
</evidence>
<dbReference type="AlphaFoldDB" id="A0A2T2NC22"/>
<evidence type="ECO:0000313" key="3">
    <source>
        <dbReference type="Proteomes" id="UP000240883"/>
    </source>
</evidence>
<keyword evidence="3" id="KW-1185">Reference proteome</keyword>
<feature type="compositionally biased region" description="Basic residues" evidence="1">
    <location>
        <begin position="184"/>
        <end position="201"/>
    </location>
</feature>
<proteinExistence type="predicted"/>
<sequence length="208" mass="23723">MLISRTPLWGGHLQRERLPQPVQPFFLVELHALTRRSSPTAPKNRINARRKVPGGMGDILCLDRRHRISTEYAQDGEKKKKGRRGASWVCVRTRPSVGRLRCCAKHCSAVSVVSDARPPNLCPRPTTTFSRRQNLTVRGGVDDAVLYPSNMINAFPPRWRRDATKAASTARSPMLHYACVHSSQHTKRRRRRGSIRQRRAFHMSSLRT</sequence>
<gene>
    <name evidence="2" type="ORF">BS50DRAFT_101980</name>
</gene>